<dbReference type="PANTHER" id="PTHR46776">
    <property type="entry name" value="CYCLIN-DEPENDENT KINASE INHIBITOR 4-RELATED"/>
    <property type="match status" value="1"/>
</dbReference>
<dbReference type="InterPro" id="IPR044898">
    <property type="entry name" value="CDI_dom_sf"/>
</dbReference>
<accession>A0AAV0E3Q2</accession>
<keyword evidence="7" id="KW-1185">Reference proteome</keyword>
<organism evidence="6 7">
    <name type="scientific">Cuscuta epithymum</name>
    <dbReference type="NCBI Taxonomy" id="186058"/>
    <lineage>
        <taxon>Eukaryota</taxon>
        <taxon>Viridiplantae</taxon>
        <taxon>Streptophyta</taxon>
        <taxon>Embryophyta</taxon>
        <taxon>Tracheophyta</taxon>
        <taxon>Spermatophyta</taxon>
        <taxon>Magnoliopsida</taxon>
        <taxon>eudicotyledons</taxon>
        <taxon>Gunneridae</taxon>
        <taxon>Pentapetalae</taxon>
        <taxon>asterids</taxon>
        <taxon>lamiids</taxon>
        <taxon>Solanales</taxon>
        <taxon>Convolvulaceae</taxon>
        <taxon>Cuscuteae</taxon>
        <taxon>Cuscuta</taxon>
        <taxon>Cuscuta subgen. Cuscuta</taxon>
    </lineage>
</organism>
<dbReference type="GO" id="GO:0005654">
    <property type="term" value="C:nucleoplasm"/>
    <property type="evidence" value="ECO:0007669"/>
    <property type="project" value="UniProtKB-SubCell"/>
</dbReference>
<sequence length="209" mass="22559">MEAYLRCERVVMAETTPMAAMVEAGAAAFRGKDGEVTIISSSKRRKVVSPSDHCEVYCLSECSVSPASSLPASECEGSSYAEEKALDLKEKGFETADTANSTGKFSGETTAITGLSQGDSGTEVDCSKKISKAEKASSAGGKDNTPSAAEIEEFFSAAEKYQQKLFMEKYNYDVEKDVPLEGRYKWVPLKPPCSQVIIKVGEDEQLSRS</sequence>
<evidence type="ECO:0000313" key="6">
    <source>
        <dbReference type="EMBL" id="CAH9116053.1"/>
    </source>
</evidence>
<evidence type="ECO:0000259" key="5">
    <source>
        <dbReference type="Pfam" id="PF02234"/>
    </source>
</evidence>
<dbReference type="AlphaFoldDB" id="A0AAV0E3Q2"/>
<dbReference type="GO" id="GO:0051726">
    <property type="term" value="P:regulation of cell cycle"/>
    <property type="evidence" value="ECO:0007669"/>
    <property type="project" value="InterPro"/>
</dbReference>
<reference evidence="6" key="1">
    <citation type="submission" date="2022-07" db="EMBL/GenBank/DDBJ databases">
        <authorList>
            <person name="Macas J."/>
            <person name="Novak P."/>
            <person name="Neumann P."/>
        </authorList>
    </citation>
    <scope>NUCLEOTIDE SEQUENCE</scope>
</reference>
<dbReference type="EMBL" id="CAMAPF010000264">
    <property type="protein sequence ID" value="CAH9116053.1"/>
    <property type="molecule type" value="Genomic_DNA"/>
</dbReference>
<comment type="caution">
    <text evidence="6">The sequence shown here is derived from an EMBL/GenBank/DDBJ whole genome shotgun (WGS) entry which is preliminary data.</text>
</comment>
<evidence type="ECO:0000256" key="2">
    <source>
        <dbReference type="ARBA" id="ARBA00010274"/>
    </source>
</evidence>
<keyword evidence="3" id="KW-0649">Protein kinase inhibitor</keyword>
<evidence type="ECO:0000256" key="1">
    <source>
        <dbReference type="ARBA" id="ARBA00004642"/>
    </source>
</evidence>
<evidence type="ECO:0000256" key="4">
    <source>
        <dbReference type="ARBA" id="ARBA00023306"/>
    </source>
</evidence>
<dbReference type="GO" id="GO:0004861">
    <property type="term" value="F:cyclin-dependent protein serine/threonine kinase inhibitor activity"/>
    <property type="evidence" value="ECO:0007669"/>
    <property type="project" value="InterPro"/>
</dbReference>
<protein>
    <recommendedName>
        <fullName evidence="5">Cyclin-dependent kinase inhibitor domain-containing protein</fullName>
    </recommendedName>
</protein>
<gene>
    <name evidence="6" type="ORF">CEPIT_LOCUS21364</name>
</gene>
<comment type="subcellular location">
    <subcellularLocation>
        <location evidence="1">Nucleus</location>
        <location evidence="1">Nucleoplasm</location>
    </subcellularLocation>
</comment>
<dbReference type="Gene3D" id="4.10.365.10">
    <property type="entry name" value="p27"/>
    <property type="match status" value="1"/>
</dbReference>
<evidence type="ECO:0000313" key="7">
    <source>
        <dbReference type="Proteomes" id="UP001152523"/>
    </source>
</evidence>
<proteinExistence type="inferred from homology"/>
<dbReference type="InterPro" id="IPR044275">
    <property type="entry name" value="KRP"/>
</dbReference>
<evidence type="ECO:0000256" key="3">
    <source>
        <dbReference type="ARBA" id="ARBA00023013"/>
    </source>
</evidence>
<dbReference type="Pfam" id="PF02234">
    <property type="entry name" value="CDI"/>
    <property type="match status" value="1"/>
</dbReference>
<comment type="similarity">
    <text evidence="2">Belongs to the CDI family. ICK/KRP subfamily.</text>
</comment>
<dbReference type="InterPro" id="IPR003175">
    <property type="entry name" value="CDI_dom"/>
</dbReference>
<name>A0AAV0E3Q2_9ASTE</name>
<keyword evidence="4" id="KW-0131">Cell cycle</keyword>
<feature type="domain" description="Cyclin-dependent kinase inhibitor" evidence="5">
    <location>
        <begin position="146"/>
        <end position="188"/>
    </location>
</feature>
<dbReference type="Proteomes" id="UP001152523">
    <property type="component" value="Unassembled WGS sequence"/>
</dbReference>